<name>A0A0A0JJM9_9MICO</name>
<dbReference type="Gene3D" id="1.10.10.10">
    <property type="entry name" value="Winged helix-like DNA-binding domain superfamily/Winged helix DNA-binding domain"/>
    <property type="match status" value="1"/>
</dbReference>
<dbReference type="OrthoDB" id="3928741at2"/>
<evidence type="ECO:0000259" key="1">
    <source>
        <dbReference type="PROSITE" id="PS00716"/>
    </source>
</evidence>
<evidence type="ECO:0000313" key="2">
    <source>
        <dbReference type="EMBL" id="KGN37600.1"/>
    </source>
</evidence>
<protein>
    <recommendedName>
        <fullName evidence="1">RNA polymerase sigma-70 domain-containing protein</fullName>
    </recommendedName>
</protein>
<keyword evidence="3" id="KW-1185">Reference proteome</keyword>
<proteinExistence type="predicted"/>
<dbReference type="InterPro" id="IPR013324">
    <property type="entry name" value="RNA_pol_sigma_r3/r4-like"/>
</dbReference>
<comment type="caution">
    <text evidence="2">The sequence shown here is derived from an EMBL/GenBank/DDBJ whole genome shotgun (WGS) entry which is preliminary data.</text>
</comment>
<dbReference type="SUPFAM" id="SSF88659">
    <property type="entry name" value="Sigma3 and sigma4 domains of RNA polymerase sigma factors"/>
    <property type="match status" value="1"/>
</dbReference>
<dbReference type="EMBL" id="AVPK01000005">
    <property type="protein sequence ID" value="KGN37600.1"/>
    <property type="molecule type" value="Genomic_DNA"/>
</dbReference>
<dbReference type="PROSITE" id="PS00716">
    <property type="entry name" value="SIGMA70_2"/>
    <property type="match status" value="1"/>
</dbReference>
<dbReference type="Pfam" id="PF04545">
    <property type="entry name" value="Sigma70_r4"/>
    <property type="match status" value="1"/>
</dbReference>
<dbReference type="Proteomes" id="UP000030011">
    <property type="component" value="Unassembled WGS sequence"/>
</dbReference>
<gene>
    <name evidence="2" type="ORF">N803_14170</name>
</gene>
<evidence type="ECO:0000313" key="3">
    <source>
        <dbReference type="Proteomes" id="UP000030011"/>
    </source>
</evidence>
<dbReference type="GO" id="GO:0006352">
    <property type="term" value="P:DNA-templated transcription initiation"/>
    <property type="evidence" value="ECO:0007669"/>
    <property type="project" value="InterPro"/>
</dbReference>
<feature type="domain" description="RNA polymerase sigma-70" evidence="1">
    <location>
        <begin position="202"/>
        <end position="228"/>
    </location>
</feature>
<dbReference type="AlphaFoldDB" id="A0A0A0JJM9"/>
<organism evidence="2 3">
    <name type="scientific">Knoellia subterranea KCTC 19937</name>
    <dbReference type="NCBI Taxonomy" id="1385521"/>
    <lineage>
        <taxon>Bacteria</taxon>
        <taxon>Bacillati</taxon>
        <taxon>Actinomycetota</taxon>
        <taxon>Actinomycetes</taxon>
        <taxon>Micrococcales</taxon>
        <taxon>Intrasporangiaceae</taxon>
        <taxon>Knoellia</taxon>
    </lineage>
</organism>
<dbReference type="InterPro" id="IPR000943">
    <property type="entry name" value="RNA_pol_sigma70"/>
</dbReference>
<dbReference type="STRING" id="1385521.N803_14170"/>
<dbReference type="PRINTS" id="PR00046">
    <property type="entry name" value="SIGMA70FCT"/>
</dbReference>
<reference evidence="2 3" key="1">
    <citation type="submission" date="2013-08" db="EMBL/GenBank/DDBJ databases">
        <title>The genome sequence of Knoellia subterranea.</title>
        <authorList>
            <person name="Zhu W."/>
            <person name="Wang G."/>
        </authorList>
    </citation>
    <scope>NUCLEOTIDE SEQUENCE [LARGE SCALE GENOMIC DNA]</scope>
    <source>
        <strain evidence="2 3">KCTC 19937</strain>
    </source>
</reference>
<dbReference type="InterPro" id="IPR036388">
    <property type="entry name" value="WH-like_DNA-bd_sf"/>
</dbReference>
<accession>A0A0A0JJM9</accession>
<dbReference type="eggNOG" id="COG0568">
    <property type="taxonomic scope" value="Bacteria"/>
</dbReference>
<sequence length="669" mass="72607">MPGDRSIETFGTRHPVLHQVKAWHLLGLELRPVREAQDYRLELQWLERRGIRTVADLLDLSPADALTWRAFGVGKVERIAVFAHRVARHAESQIAAGYAPQAPPTGDGPQNLTLGDAVHDLTLLVEWARFSGGALTVGEALRHLAGGDAPADVAAAVSAVSESPLPKVDIDPLPDILEWIADLSARDARVLERRLIRFEGATLDELGTEFSLTRERIRQIESQLKTRLAEWVASDEGRSVRWSLHLLERGLGACAPDSEVPLVGDDGGHSDEFGLLLYLAGMDWDRDSGLIRRRGFSWPKPSEVPLVDNGPMVDEDALRLDLLARGVVDHHLSWAVDQIKGLGRLQDTLVLWPGNLVEQAIAVLTVSGVPKSHEQIARHIGRDINIKGLRDRLFQDSRVIRVTKDDFALASWGMPEYGGVVASMVTRIEEVGPCVLRELADHLAERHAIKPGSVTAYSAAPIFVLEDGVLRLRRPDEPYVPSLRPAAVRGLFALDGASRIALHVRVDKEILRGSGRPFPVEVASALGVAPGQSAVMSNTVRDLPINWSASSHMGPNIGSLRAHAEAVGATDGDELRLVFDRTTHSLDCTLFDPSVATHPSQLLARVLELPEELVTLDDMGAAVGVDLAVLEPTLRRRGDDAIANAVSVLTDTTTGSVNPTPSSNSAAID</sequence>
<dbReference type="InterPro" id="IPR007630">
    <property type="entry name" value="RNA_pol_sigma70_r4"/>
</dbReference>
<dbReference type="GO" id="GO:0003700">
    <property type="term" value="F:DNA-binding transcription factor activity"/>
    <property type="evidence" value="ECO:0007669"/>
    <property type="project" value="InterPro"/>
</dbReference>